<dbReference type="EMBL" id="JAWJWE010000002">
    <property type="protein sequence ID" value="KAK6643462.1"/>
    <property type="molecule type" value="Genomic_DNA"/>
</dbReference>
<feature type="transmembrane region" description="Helical" evidence="1">
    <location>
        <begin position="23"/>
        <end position="44"/>
    </location>
</feature>
<evidence type="ECO:0000313" key="2">
    <source>
        <dbReference type="EMBL" id="KAK6643462.1"/>
    </source>
</evidence>
<name>A0AAN8SDP1_POLSC</name>
<dbReference type="Proteomes" id="UP001372834">
    <property type="component" value="Unassembled WGS sequence"/>
</dbReference>
<dbReference type="AlphaFoldDB" id="A0AAN8SDP1"/>
<keyword evidence="1" id="KW-0472">Membrane</keyword>
<evidence type="ECO:0000313" key="3">
    <source>
        <dbReference type="Proteomes" id="UP001372834"/>
    </source>
</evidence>
<evidence type="ECO:0000256" key="1">
    <source>
        <dbReference type="SAM" id="Phobius"/>
    </source>
</evidence>
<organism evidence="2 3">
    <name type="scientific">Polyplax serrata</name>
    <name type="common">Common mouse louse</name>
    <dbReference type="NCBI Taxonomy" id="468196"/>
    <lineage>
        <taxon>Eukaryota</taxon>
        <taxon>Metazoa</taxon>
        <taxon>Ecdysozoa</taxon>
        <taxon>Arthropoda</taxon>
        <taxon>Hexapoda</taxon>
        <taxon>Insecta</taxon>
        <taxon>Pterygota</taxon>
        <taxon>Neoptera</taxon>
        <taxon>Paraneoptera</taxon>
        <taxon>Psocodea</taxon>
        <taxon>Troctomorpha</taxon>
        <taxon>Phthiraptera</taxon>
        <taxon>Anoplura</taxon>
        <taxon>Polyplacidae</taxon>
        <taxon>Polyplax</taxon>
    </lineage>
</organism>
<keyword evidence="1" id="KW-0812">Transmembrane</keyword>
<gene>
    <name evidence="2" type="ORF">RUM43_004967</name>
</gene>
<sequence>MSQGQVCMLREIDTTKAEVNTNIALYIGLAVALTVFSCLVFVIYKMLRPKGRNHSMYNRAASGE</sequence>
<keyword evidence="1" id="KW-1133">Transmembrane helix</keyword>
<accession>A0AAN8SDP1</accession>
<reference evidence="2 3" key="1">
    <citation type="submission" date="2023-10" db="EMBL/GenBank/DDBJ databases">
        <title>Genomes of two closely related lineages of the louse Polyplax serrata with different host specificities.</title>
        <authorList>
            <person name="Martinu J."/>
            <person name="Tarabai H."/>
            <person name="Stefka J."/>
            <person name="Hypsa V."/>
        </authorList>
    </citation>
    <scope>NUCLEOTIDE SEQUENCE [LARGE SCALE GENOMIC DNA]</scope>
    <source>
        <strain evidence="2">HR10_N</strain>
    </source>
</reference>
<proteinExistence type="predicted"/>
<protein>
    <submittedName>
        <fullName evidence="2">Uncharacterized protein</fullName>
    </submittedName>
</protein>
<comment type="caution">
    <text evidence="2">The sequence shown here is derived from an EMBL/GenBank/DDBJ whole genome shotgun (WGS) entry which is preliminary data.</text>
</comment>